<evidence type="ECO:0000256" key="4">
    <source>
        <dbReference type="ARBA" id="ARBA00023136"/>
    </source>
</evidence>
<keyword evidence="3 5" id="KW-1133">Transmembrane helix</keyword>
<feature type="transmembrane region" description="Helical" evidence="5">
    <location>
        <begin position="35"/>
        <end position="54"/>
    </location>
</feature>
<dbReference type="RefSeq" id="WP_037925110.1">
    <property type="nucleotide sequence ID" value="NZ_CP054599.1"/>
</dbReference>
<feature type="domain" description="NnrU" evidence="6">
    <location>
        <begin position="3"/>
        <end position="178"/>
    </location>
</feature>
<evidence type="ECO:0000259" key="6">
    <source>
        <dbReference type="Pfam" id="PF07298"/>
    </source>
</evidence>
<dbReference type="Proteomes" id="UP000027746">
    <property type="component" value="Unassembled WGS sequence"/>
</dbReference>
<dbReference type="Pfam" id="PF07298">
    <property type="entry name" value="NnrU"/>
    <property type="match status" value="1"/>
</dbReference>
<dbReference type="GO" id="GO:0016020">
    <property type="term" value="C:membrane"/>
    <property type="evidence" value="ECO:0007669"/>
    <property type="project" value="UniProtKB-SubCell"/>
</dbReference>
<comment type="subcellular location">
    <subcellularLocation>
        <location evidence="1">Membrane</location>
        <topology evidence="1">Multi-pass membrane protein</topology>
    </subcellularLocation>
</comment>
<evidence type="ECO:0000313" key="7">
    <source>
        <dbReference type="EMBL" id="KEJ96074.1"/>
    </source>
</evidence>
<keyword evidence="4 5" id="KW-0472">Membrane</keyword>
<dbReference type="GeneID" id="68871109"/>
<feature type="transmembrane region" description="Helical" evidence="5">
    <location>
        <begin position="155"/>
        <end position="175"/>
    </location>
</feature>
<organism evidence="7 8">
    <name type="scientific">Pseudosulfitobacter pseudonitzschiae</name>
    <dbReference type="NCBI Taxonomy" id="1402135"/>
    <lineage>
        <taxon>Bacteria</taxon>
        <taxon>Pseudomonadati</taxon>
        <taxon>Pseudomonadota</taxon>
        <taxon>Alphaproteobacteria</taxon>
        <taxon>Rhodobacterales</taxon>
        <taxon>Roseobacteraceae</taxon>
        <taxon>Pseudosulfitobacter</taxon>
    </lineage>
</organism>
<accession>A0A073J297</accession>
<dbReference type="AlphaFoldDB" id="A0A073J297"/>
<protein>
    <submittedName>
        <fullName evidence="7">Membrane protein</fullName>
    </submittedName>
</protein>
<gene>
    <name evidence="7" type="ORF">SUH3_17585</name>
</gene>
<evidence type="ECO:0000313" key="8">
    <source>
        <dbReference type="Proteomes" id="UP000027746"/>
    </source>
</evidence>
<dbReference type="EMBL" id="JAMD01000004">
    <property type="protein sequence ID" value="KEJ96074.1"/>
    <property type="molecule type" value="Genomic_DNA"/>
</dbReference>
<evidence type="ECO:0000256" key="5">
    <source>
        <dbReference type="SAM" id="Phobius"/>
    </source>
</evidence>
<keyword evidence="2 5" id="KW-0812">Transmembrane</keyword>
<name>A0A073J297_9RHOB</name>
<dbReference type="InterPro" id="IPR009915">
    <property type="entry name" value="NnrU_dom"/>
</dbReference>
<evidence type="ECO:0000256" key="3">
    <source>
        <dbReference type="ARBA" id="ARBA00022989"/>
    </source>
</evidence>
<sequence>MTLLILGVLLWAAAHFFKRAMPAQRAAMGNAGKGVVALALVASVLLMIFGYRAADGAFFWGRHPATTGINNLLMVAALYFVSPGPKKGAIFYKMRHPMLTGFSLWAIAHLLVNGDVPSFVLFGGLLVWALAEMAVINRAEPAWTPPAKGSISKDVMFLGISFVLLGVIGAIHSWLGYNPFG</sequence>
<proteinExistence type="predicted"/>
<dbReference type="OrthoDB" id="5293641at2"/>
<evidence type="ECO:0000256" key="1">
    <source>
        <dbReference type="ARBA" id="ARBA00004141"/>
    </source>
</evidence>
<comment type="caution">
    <text evidence="7">The sequence shown here is derived from an EMBL/GenBank/DDBJ whole genome shotgun (WGS) entry which is preliminary data.</text>
</comment>
<keyword evidence="8" id="KW-1185">Reference proteome</keyword>
<evidence type="ECO:0000256" key="2">
    <source>
        <dbReference type="ARBA" id="ARBA00022692"/>
    </source>
</evidence>
<feature type="transmembrane region" description="Helical" evidence="5">
    <location>
        <begin position="96"/>
        <end position="112"/>
    </location>
</feature>
<reference evidence="7 8" key="1">
    <citation type="submission" date="2014-01" db="EMBL/GenBank/DDBJ databases">
        <title>Sulfitobacter sp. H3 (MCCC 1A00686) Genome Sequencing.</title>
        <authorList>
            <person name="Lai Q."/>
            <person name="Hong Z."/>
        </authorList>
    </citation>
    <scope>NUCLEOTIDE SEQUENCE [LARGE SCALE GENOMIC DNA]</scope>
    <source>
        <strain evidence="7 8">H3</strain>
    </source>
</reference>